<reference evidence="2 3" key="1">
    <citation type="submission" date="2019-10" db="EMBL/GenBank/DDBJ databases">
        <title>Whole genome shotgun sequence of Acrocarpospora corrugata NBRC 13972.</title>
        <authorList>
            <person name="Ichikawa N."/>
            <person name="Kimura A."/>
            <person name="Kitahashi Y."/>
            <person name="Komaki H."/>
            <person name="Oguchi A."/>
        </authorList>
    </citation>
    <scope>NUCLEOTIDE SEQUENCE [LARGE SCALE GENOMIC DNA]</scope>
    <source>
        <strain evidence="2 3">NBRC 13972</strain>
    </source>
</reference>
<evidence type="ECO:0000259" key="1">
    <source>
        <dbReference type="Pfam" id="PF09860"/>
    </source>
</evidence>
<evidence type="ECO:0000313" key="2">
    <source>
        <dbReference type="EMBL" id="GER98016.1"/>
    </source>
</evidence>
<accession>A0A5M3VML2</accession>
<name>A0A5M3VML2_9ACTN</name>
<dbReference type="InterPro" id="IPR018656">
    <property type="entry name" value="DUF2087"/>
</dbReference>
<dbReference type="RefSeq" id="WP_155334477.1">
    <property type="nucleotide sequence ID" value="NZ_BAAABN010000006.1"/>
</dbReference>
<dbReference type="Proteomes" id="UP000334990">
    <property type="component" value="Unassembled WGS sequence"/>
</dbReference>
<dbReference type="AlphaFoldDB" id="A0A5M3VML2"/>
<sequence>MTTKESPSNVLHRFLTHGRLLTIPAKQSKRRVILDHIAGSFEPGVRYPETEVNEILLRFHDDFAALRRYLVEGEFLTRENSVYWRSGGSVT</sequence>
<dbReference type="OrthoDB" id="529288at2"/>
<comment type="caution">
    <text evidence="2">The sequence shown here is derived from an EMBL/GenBank/DDBJ whole genome shotgun (WGS) entry which is preliminary data.</text>
</comment>
<protein>
    <recommendedName>
        <fullName evidence="1">DUF2087 domain-containing protein</fullName>
    </recommendedName>
</protein>
<organism evidence="2 3">
    <name type="scientific">Acrocarpospora corrugata</name>
    <dbReference type="NCBI Taxonomy" id="35763"/>
    <lineage>
        <taxon>Bacteria</taxon>
        <taxon>Bacillati</taxon>
        <taxon>Actinomycetota</taxon>
        <taxon>Actinomycetes</taxon>
        <taxon>Streptosporangiales</taxon>
        <taxon>Streptosporangiaceae</taxon>
        <taxon>Acrocarpospora</taxon>
    </lineage>
</organism>
<evidence type="ECO:0000313" key="3">
    <source>
        <dbReference type="Proteomes" id="UP000334990"/>
    </source>
</evidence>
<dbReference type="Pfam" id="PF09860">
    <property type="entry name" value="DUF2087"/>
    <property type="match status" value="1"/>
</dbReference>
<proteinExistence type="predicted"/>
<feature type="domain" description="DUF2087" evidence="1">
    <location>
        <begin position="19"/>
        <end position="85"/>
    </location>
</feature>
<gene>
    <name evidence="2" type="ORF">Acor_00780</name>
</gene>
<dbReference type="EMBL" id="BLAD01000035">
    <property type="protein sequence ID" value="GER98016.1"/>
    <property type="molecule type" value="Genomic_DNA"/>
</dbReference>
<keyword evidence="3" id="KW-1185">Reference proteome</keyword>